<evidence type="ECO:0000256" key="1">
    <source>
        <dbReference type="ARBA" id="ARBA00001946"/>
    </source>
</evidence>
<evidence type="ECO:0000313" key="8">
    <source>
        <dbReference type="Proteomes" id="UP001056855"/>
    </source>
</evidence>
<evidence type="ECO:0000313" key="7">
    <source>
        <dbReference type="EMBL" id="UTF52605.1"/>
    </source>
</evidence>
<dbReference type="AlphaFoldDB" id="A0A9E7N6V8"/>
<dbReference type="PANTHER" id="PTHR46470">
    <property type="entry name" value="N-ACYLNEURAMINATE-9-PHOSPHATASE"/>
    <property type="match status" value="1"/>
</dbReference>
<gene>
    <name evidence="7" type="ORF">NGM29_12510</name>
</gene>
<dbReference type="NCBIfam" id="TIGR01549">
    <property type="entry name" value="HAD-SF-IA-v1"/>
    <property type="match status" value="1"/>
</dbReference>
<dbReference type="SUPFAM" id="SSF56784">
    <property type="entry name" value="HAD-like"/>
    <property type="match status" value="1"/>
</dbReference>
<comment type="cofactor">
    <cofactor evidence="1">
        <name>Mg(2+)</name>
        <dbReference type="ChEBI" id="CHEBI:18420"/>
    </cofactor>
</comment>
<dbReference type="GeneID" id="73290882"/>
<feature type="compositionally biased region" description="Basic and acidic residues" evidence="6">
    <location>
        <begin position="218"/>
        <end position="228"/>
    </location>
</feature>
<dbReference type="InterPro" id="IPR051400">
    <property type="entry name" value="HAD-like_hydrolase"/>
</dbReference>
<dbReference type="RefSeq" id="WP_254156585.1">
    <property type="nucleotide sequence ID" value="NZ_CP100355.1"/>
</dbReference>
<proteinExistence type="inferred from homology"/>
<feature type="region of interest" description="Disordered" evidence="6">
    <location>
        <begin position="206"/>
        <end position="228"/>
    </location>
</feature>
<reference evidence="7" key="1">
    <citation type="submission" date="2022-06" db="EMBL/GenBank/DDBJ databases">
        <title>Diverse halophilic archaea isolated from saline environments.</title>
        <authorList>
            <person name="Cui H.-L."/>
        </authorList>
    </citation>
    <scope>NUCLEOTIDE SEQUENCE</scope>
    <source>
        <strain evidence="7">WLHS1</strain>
    </source>
</reference>
<dbReference type="SFLD" id="SFLDG01129">
    <property type="entry name" value="C1.5:_HAD__Beta-PGM__Phosphata"/>
    <property type="match status" value="1"/>
</dbReference>
<dbReference type="KEGG" id="sawl:NGM29_12510"/>
<organism evidence="7 8">
    <name type="scientific">Natronosalvus rutilus</name>
    <dbReference type="NCBI Taxonomy" id="2953753"/>
    <lineage>
        <taxon>Archaea</taxon>
        <taxon>Methanobacteriati</taxon>
        <taxon>Methanobacteriota</taxon>
        <taxon>Stenosarchaea group</taxon>
        <taxon>Halobacteria</taxon>
        <taxon>Halobacteriales</taxon>
        <taxon>Natrialbaceae</taxon>
        <taxon>Natronosalvus</taxon>
    </lineage>
</organism>
<evidence type="ECO:0000256" key="6">
    <source>
        <dbReference type="SAM" id="MobiDB-lite"/>
    </source>
</evidence>
<accession>A0A9E7N6V8</accession>
<evidence type="ECO:0000256" key="2">
    <source>
        <dbReference type="ARBA" id="ARBA00007958"/>
    </source>
</evidence>
<dbReference type="GO" id="GO:0016791">
    <property type="term" value="F:phosphatase activity"/>
    <property type="evidence" value="ECO:0007669"/>
    <property type="project" value="TreeGrafter"/>
</dbReference>
<dbReference type="InterPro" id="IPR036412">
    <property type="entry name" value="HAD-like_sf"/>
</dbReference>
<dbReference type="Pfam" id="PF13419">
    <property type="entry name" value="HAD_2"/>
    <property type="match status" value="1"/>
</dbReference>
<dbReference type="Gene3D" id="1.10.150.520">
    <property type="match status" value="1"/>
</dbReference>
<keyword evidence="5" id="KW-0460">Magnesium</keyword>
<keyword evidence="3" id="KW-0479">Metal-binding</keyword>
<name>A0A9E7N6V8_9EURY</name>
<evidence type="ECO:0000256" key="4">
    <source>
        <dbReference type="ARBA" id="ARBA00022801"/>
    </source>
</evidence>
<dbReference type="GO" id="GO:0046872">
    <property type="term" value="F:metal ion binding"/>
    <property type="evidence" value="ECO:0007669"/>
    <property type="project" value="UniProtKB-KW"/>
</dbReference>
<keyword evidence="4 7" id="KW-0378">Hydrolase</keyword>
<dbReference type="Proteomes" id="UP001056855">
    <property type="component" value="Chromosome"/>
</dbReference>
<dbReference type="GO" id="GO:0044281">
    <property type="term" value="P:small molecule metabolic process"/>
    <property type="evidence" value="ECO:0007669"/>
    <property type="project" value="UniProtKB-ARBA"/>
</dbReference>
<dbReference type="SFLD" id="SFLDS00003">
    <property type="entry name" value="Haloacid_Dehalogenase"/>
    <property type="match status" value="1"/>
</dbReference>
<dbReference type="PANTHER" id="PTHR46470:SF2">
    <property type="entry name" value="GLYCERALDEHYDE 3-PHOSPHATE PHOSPHATASE"/>
    <property type="match status" value="1"/>
</dbReference>
<dbReference type="InterPro" id="IPR023214">
    <property type="entry name" value="HAD_sf"/>
</dbReference>
<sequence>MTVDAVLFDFDDTLYPYAPCNEAGKTAAHEVALDRGYDFESTEFEAFYQTGRRDVKRDLAGVAASHERLLYFKRAFERHTGEPRPSDALALGDAYWEGYLEAMALHSGVEETLSAFREADVDVGIVTNLTTRIQLRKIERLDLTDAIDLLVTSEEVGQEKPASVMFTYPLSRLECHPSDAVMVGDSIRSDVVGGNAIGLETVLFDAAGEEPGDPDPLGADRTKDDRIPDHRIDHFGDLTDLVL</sequence>
<keyword evidence="8" id="KW-1185">Reference proteome</keyword>
<evidence type="ECO:0000256" key="5">
    <source>
        <dbReference type="ARBA" id="ARBA00022842"/>
    </source>
</evidence>
<evidence type="ECO:0000256" key="3">
    <source>
        <dbReference type="ARBA" id="ARBA00022723"/>
    </source>
</evidence>
<dbReference type="InterPro" id="IPR041492">
    <property type="entry name" value="HAD_2"/>
</dbReference>
<dbReference type="Gene3D" id="3.40.50.1000">
    <property type="entry name" value="HAD superfamily/HAD-like"/>
    <property type="match status" value="1"/>
</dbReference>
<comment type="similarity">
    <text evidence="2">Belongs to the HAD-like hydrolase superfamily.</text>
</comment>
<dbReference type="EMBL" id="CP100355">
    <property type="protein sequence ID" value="UTF52605.1"/>
    <property type="molecule type" value="Genomic_DNA"/>
</dbReference>
<protein>
    <submittedName>
        <fullName evidence="7">HAD family hydrolase</fullName>
    </submittedName>
</protein>
<dbReference type="InterPro" id="IPR006439">
    <property type="entry name" value="HAD-SF_hydro_IA"/>
</dbReference>